<dbReference type="CDD" id="cd04301">
    <property type="entry name" value="NAT_SF"/>
    <property type="match status" value="1"/>
</dbReference>
<organism evidence="2 3">
    <name type="scientific">Chitinophaga nivalis</name>
    <dbReference type="NCBI Taxonomy" id="2991709"/>
    <lineage>
        <taxon>Bacteria</taxon>
        <taxon>Pseudomonadati</taxon>
        <taxon>Bacteroidota</taxon>
        <taxon>Chitinophagia</taxon>
        <taxon>Chitinophagales</taxon>
        <taxon>Chitinophagaceae</taxon>
        <taxon>Chitinophaga</taxon>
    </lineage>
</organism>
<sequence length="173" mass="19947">MITITPIRIREHYTVMLTLLEALHVSEQEFFPNTANWKDIATDYMAHVMEMQETCDGACLMAYDGDIPAGFIFAYTEEPDESRIEAYTGNTLYVSDGYVVPAYRRQGIYQQLNEALENSYIKKGIRRIVRYTLANNHRMQAFLASKAYTPVRLVYEKWLSPDGTESLPLFPPQ</sequence>
<dbReference type="InterPro" id="IPR016181">
    <property type="entry name" value="Acyl_CoA_acyltransferase"/>
</dbReference>
<evidence type="ECO:0000259" key="1">
    <source>
        <dbReference type="PROSITE" id="PS51186"/>
    </source>
</evidence>
<dbReference type="EC" id="2.3.1.-" evidence="2"/>
<keyword evidence="2" id="KW-0012">Acyltransferase</keyword>
<gene>
    <name evidence="2" type="ORF">OL497_23520</name>
</gene>
<keyword evidence="2" id="KW-0808">Transferase</keyword>
<proteinExistence type="predicted"/>
<reference evidence="2 3" key="1">
    <citation type="submission" date="2022-10" db="EMBL/GenBank/DDBJ databases">
        <title>Chitinophaga nivalis PC15 sp. nov., isolated from Pyeongchang county, South Korea.</title>
        <authorList>
            <person name="Trinh H.N."/>
        </authorList>
    </citation>
    <scope>NUCLEOTIDE SEQUENCE [LARGE SCALE GENOMIC DNA]</scope>
    <source>
        <strain evidence="2 3">PC14</strain>
    </source>
</reference>
<accession>A0ABT3ISE2</accession>
<dbReference type="PROSITE" id="PS51186">
    <property type="entry name" value="GNAT"/>
    <property type="match status" value="1"/>
</dbReference>
<comment type="caution">
    <text evidence="2">The sequence shown here is derived from an EMBL/GenBank/DDBJ whole genome shotgun (WGS) entry which is preliminary data.</text>
</comment>
<name>A0ABT3ISE2_9BACT</name>
<dbReference type="EMBL" id="JAPDNS010000002">
    <property type="protein sequence ID" value="MCW3486886.1"/>
    <property type="molecule type" value="Genomic_DNA"/>
</dbReference>
<keyword evidence="3" id="KW-1185">Reference proteome</keyword>
<evidence type="ECO:0000313" key="3">
    <source>
        <dbReference type="Proteomes" id="UP001207742"/>
    </source>
</evidence>
<dbReference type="Proteomes" id="UP001207742">
    <property type="component" value="Unassembled WGS sequence"/>
</dbReference>
<protein>
    <submittedName>
        <fullName evidence="2">GNAT family N-acetyltransferase</fullName>
        <ecNumber evidence="2">2.3.1.-</ecNumber>
    </submittedName>
</protein>
<dbReference type="RefSeq" id="WP_264733702.1">
    <property type="nucleotide sequence ID" value="NZ_JAPDNR010000001.1"/>
</dbReference>
<dbReference type="Pfam" id="PF00583">
    <property type="entry name" value="Acetyltransf_1"/>
    <property type="match status" value="1"/>
</dbReference>
<dbReference type="SUPFAM" id="SSF55729">
    <property type="entry name" value="Acyl-CoA N-acyltransferases (Nat)"/>
    <property type="match status" value="1"/>
</dbReference>
<dbReference type="Gene3D" id="3.40.630.30">
    <property type="match status" value="1"/>
</dbReference>
<dbReference type="InterPro" id="IPR000182">
    <property type="entry name" value="GNAT_dom"/>
</dbReference>
<feature type="domain" description="N-acetyltransferase" evidence="1">
    <location>
        <begin position="7"/>
        <end position="173"/>
    </location>
</feature>
<dbReference type="GO" id="GO:0016746">
    <property type="term" value="F:acyltransferase activity"/>
    <property type="evidence" value="ECO:0007669"/>
    <property type="project" value="UniProtKB-KW"/>
</dbReference>
<evidence type="ECO:0000313" key="2">
    <source>
        <dbReference type="EMBL" id="MCW3486886.1"/>
    </source>
</evidence>